<dbReference type="Proteomes" id="UP000704712">
    <property type="component" value="Unassembled WGS sequence"/>
</dbReference>
<organism evidence="1 2">
    <name type="scientific">Phytophthora infestans</name>
    <name type="common">Potato late blight agent</name>
    <name type="synonym">Botrytis infestans</name>
    <dbReference type="NCBI Taxonomy" id="4787"/>
    <lineage>
        <taxon>Eukaryota</taxon>
        <taxon>Sar</taxon>
        <taxon>Stramenopiles</taxon>
        <taxon>Oomycota</taxon>
        <taxon>Peronosporomycetes</taxon>
        <taxon>Peronosporales</taxon>
        <taxon>Peronosporaceae</taxon>
        <taxon>Phytophthora</taxon>
    </lineage>
</organism>
<comment type="caution">
    <text evidence="1">The sequence shown here is derived from an EMBL/GenBank/DDBJ whole genome shotgun (WGS) entry which is preliminary data.</text>
</comment>
<evidence type="ECO:0000313" key="2">
    <source>
        <dbReference type="Proteomes" id="UP000704712"/>
    </source>
</evidence>
<evidence type="ECO:0000313" key="1">
    <source>
        <dbReference type="EMBL" id="KAF4150584.1"/>
    </source>
</evidence>
<dbReference type="EMBL" id="JAACNO010000047">
    <property type="protein sequence ID" value="KAF4150584.1"/>
    <property type="molecule type" value="Genomic_DNA"/>
</dbReference>
<reference evidence="1" key="1">
    <citation type="submission" date="2020-03" db="EMBL/GenBank/DDBJ databases">
        <title>Hybrid Assembly of Korean Phytophthora infestans isolates.</title>
        <authorList>
            <person name="Prokchorchik M."/>
            <person name="Lee Y."/>
            <person name="Seo J."/>
            <person name="Cho J.-H."/>
            <person name="Park Y.-E."/>
            <person name="Jang D.-C."/>
            <person name="Im J.-S."/>
            <person name="Choi J.-G."/>
            <person name="Park H.-J."/>
            <person name="Lee G.-B."/>
            <person name="Lee Y.-G."/>
            <person name="Hong S.-Y."/>
            <person name="Cho K."/>
            <person name="Sohn K.H."/>
        </authorList>
    </citation>
    <scope>NUCLEOTIDE SEQUENCE</scope>
    <source>
        <strain evidence="1">KR_2_A2</strain>
    </source>
</reference>
<proteinExistence type="predicted"/>
<accession>A0A8S9VGF3</accession>
<protein>
    <submittedName>
        <fullName evidence="1">Uncharacterized protein</fullName>
    </submittedName>
</protein>
<dbReference type="AlphaFoldDB" id="A0A8S9VGF3"/>
<sequence length="116" mass="13541">MTCRVKLVLQVLREADLPVCIKTYILNYLGSASNLSQSGACRYGSIWTSRCISATDRTPWRSLKNVLRSDEQYYRWQFSESMDVATRREYLVVLEWLPAVAQYLKRLLRKQLDKGT</sequence>
<name>A0A8S9VGF3_PHYIN</name>
<gene>
    <name evidence="1" type="ORF">GN958_ATG00246</name>
</gene>